<dbReference type="SUPFAM" id="SSF53850">
    <property type="entry name" value="Periplasmic binding protein-like II"/>
    <property type="match status" value="1"/>
</dbReference>
<evidence type="ECO:0000256" key="1">
    <source>
        <dbReference type="ARBA" id="ARBA00008725"/>
    </source>
</evidence>
<dbReference type="InterPro" id="IPR050811">
    <property type="entry name" value="Phosphate_ABC_transporter"/>
</dbReference>
<keyword evidence="2 4" id="KW-0813">Transport</keyword>
<evidence type="ECO:0000313" key="7">
    <source>
        <dbReference type="Proteomes" id="UP000008204"/>
    </source>
</evidence>
<feature type="chain" id="PRO_5027161347" description="Phosphate-binding protein" evidence="4">
    <location>
        <begin position="31"/>
        <end position="318"/>
    </location>
</feature>
<dbReference type="PANTHER" id="PTHR30570">
    <property type="entry name" value="PERIPLASMIC PHOSPHATE BINDING COMPONENT OF PHOSPHATE ABC TRANSPORTER"/>
    <property type="match status" value="1"/>
</dbReference>
<dbReference type="Proteomes" id="UP000008204">
    <property type="component" value="Chromosome"/>
</dbReference>
<feature type="domain" description="PBP" evidence="5">
    <location>
        <begin position="29"/>
        <end position="278"/>
    </location>
</feature>
<dbReference type="PANTHER" id="PTHR30570:SF1">
    <property type="entry name" value="PHOSPHATE-BINDING PROTEIN PSTS"/>
    <property type="match status" value="1"/>
</dbReference>
<keyword evidence="3 4" id="KW-0732">Signal</keyword>
<dbReference type="RefSeq" id="WP_012594374.1">
    <property type="nucleotide sequence ID" value="NC_011726.1"/>
</dbReference>
<dbReference type="GO" id="GO:0042301">
    <property type="term" value="F:phosphate ion binding"/>
    <property type="evidence" value="ECO:0007669"/>
    <property type="project" value="UniProtKB-UniRule"/>
</dbReference>
<dbReference type="STRING" id="41431.PCC8801_1024"/>
<dbReference type="FunFam" id="3.40.190.10:FF:000055">
    <property type="entry name" value="Phosphate ABC transporter, phosphate-binding protein"/>
    <property type="match status" value="1"/>
</dbReference>
<evidence type="ECO:0000256" key="4">
    <source>
        <dbReference type="RuleBase" id="RU367119"/>
    </source>
</evidence>
<sequence length="318" mass="34844">MNRIAFPWRIASLLAVVTSTVALSVSQVQSQNRATISIDGSSTVYPVTEAVAEEFQKMKKGAVRVTVGVSGTGGGFKKFCNGETHISNASRPIKKSEQDACKAKGINYIELPVAYDALTVVVNPQNKAVSDLTTAELKKMWQASSQGNVSSWNQIRASWPKDKFKLYGPGADSGTFDYFKEEILGDAGIRKDFTPSEDDNVLVQGVSRDKNALGYFGFAYYDENKSRLKAVKINGVMPSAQTVNNGKYKPLSRPIYIYVSSKVAAKPEIKEFVNYYLTNAAKFSKEVAYIPLPAADYTKAKQRFANGQMGRIPLRAGL</sequence>
<evidence type="ECO:0000256" key="3">
    <source>
        <dbReference type="ARBA" id="ARBA00022729"/>
    </source>
</evidence>
<reference evidence="7" key="1">
    <citation type="journal article" date="2011" name="MBio">
        <title>Novel metabolic attributes of the genus Cyanothece, comprising a group of unicellular nitrogen-fixing Cyanobacteria.</title>
        <authorList>
            <person name="Bandyopadhyay A."/>
            <person name="Elvitigala T."/>
            <person name="Welsh E."/>
            <person name="Stockel J."/>
            <person name="Liberton M."/>
            <person name="Min H."/>
            <person name="Sherman L.A."/>
            <person name="Pakrasi H.B."/>
        </authorList>
    </citation>
    <scope>NUCLEOTIDE SEQUENCE [LARGE SCALE GENOMIC DNA]</scope>
    <source>
        <strain evidence="7">PCC 8801</strain>
    </source>
</reference>
<evidence type="ECO:0000313" key="6">
    <source>
        <dbReference type="EMBL" id="ACK65099.1"/>
    </source>
</evidence>
<dbReference type="EMBL" id="CP001287">
    <property type="protein sequence ID" value="ACK65099.1"/>
    <property type="molecule type" value="Genomic_DNA"/>
</dbReference>
<proteinExistence type="inferred from homology"/>
<dbReference type="KEGG" id="cyp:PCC8801_1024"/>
<dbReference type="NCBIfam" id="TIGR02136">
    <property type="entry name" value="ptsS_2"/>
    <property type="match status" value="1"/>
</dbReference>
<protein>
    <recommendedName>
        <fullName evidence="4">Phosphate-binding protein</fullName>
    </recommendedName>
</protein>
<comment type="function">
    <text evidence="4">Involved in the system for phosphate transport across the cytoplasmic membrane.</text>
</comment>
<dbReference type="HOGENOM" id="CLU_026228_1_0_3"/>
<name>B7K0V8_RIPO1</name>
<dbReference type="AlphaFoldDB" id="B7K0V8"/>
<dbReference type="InterPro" id="IPR024370">
    <property type="entry name" value="PBP_domain"/>
</dbReference>
<dbReference type="OrthoDB" id="9790048at2"/>
<organism evidence="6 7">
    <name type="scientific">Rippkaea orientalis (strain PCC 8801 / RF-1)</name>
    <name type="common">Cyanothece sp. (strain PCC 8801)</name>
    <dbReference type="NCBI Taxonomy" id="41431"/>
    <lineage>
        <taxon>Bacteria</taxon>
        <taxon>Bacillati</taxon>
        <taxon>Cyanobacteriota</taxon>
        <taxon>Cyanophyceae</taxon>
        <taxon>Oscillatoriophycideae</taxon>
        <taxon>Chroococcales</taxon>
        <taxon>Aphanothecaceae</taxon>
        <taxon>Rippkaea</taxon>
        <taxon>Rippkaea orientalis</taxon>
    </lineage>
</organism>
<accession>B7K0V8</accession>
<dbReference type="CDD" id="cd13654">
    <property type="entry name" value="PBP2_phosphate_like_2"/>
    <property type="match status" value="1"/>
</dbReference>
<dbReference type="InterPro" id="IPR011862">
    <property type="entry name" value="Phos-bd"/>
</dbReference>
<evidence type="ECO:0000259" key="5">
    <source>
        <dbReference type="Pfam" id="PF12849"/>
    </source>
</evidence>
<comment type="similarity">
    <text evidence="1 4">Belongs to the PstS family.</text>
</comment>
<evidence type="ECO:0000256" key="2">
    <source>
        <dbReference type="ARBA" id="ARBA00022448"/>
    </source>
</evidence>
<dbReference type="GO" id="GO:0006817">
    <property type="term" value="P:phosphate ion transport"/>
    <property type="evidence" value="ECO:0007669"/>
    <property type="project" value="UniProtKB-UniRule"/>
</dbReference>
<dbReference type="Pfam" id="PF12849">
    <property type="entry name" value="PBP_like_2"/>
    <property type="match status" value="1"/>
</dbReference>
<gene>
    <name evidence="6" type="ordered locus">PCC8801_1024</name>
</gene>
<keyword evidence="4" id="KW-0592">Phosphate transport</keyword>
<dbReference type="Gene3D" id="3.40.190.10">
    <property type="entry name" value="Periplasmic binding protein-like II"/>
    <property type="match status" value="2"/>
</dbReference>
<feature type="signal peptide" evidence="4">
    <location>
        <begin position="1"/>
        <end position="30"/>
    </location>
</feature>
<dbReference type="eggNOG" id="COG0226">
    <property type="taxonomic scope" value="Bacteria"/>
</dbReference>
<keyword evidence="7" id="KW-1185">Reference proteome</keyword>